<evidence type="ECO:0000313" key="19">
    <source>
        <dbReference type="Proteomes" id="UP000027931"/>
    </source>
</evidence>
<dbReference type="InterPro" id="IPR012338">
    <property type="entry name" value="Beta-lactam/transpept-like"/>
</dbReference>
<feature type="active site" description="Acyl-ester intermediate" evidence="13">
    <location>
        <position position="75"/>
    </location>
</feature>
<dbReference type="STRING" id="1157490.EL26_15850"/>
<evidence type="ECO:0000256" key="16">
    <source>
        <dbReference type="SAM" id="SignalP"/>
    </source>
</evidence>
<evidence type="ECO:0000256" key="14">
    <source>
        <dbReference type="PIRSR" id="PIRSR618044-2"/>
    </source>
</evidence>
<comment type="similarity">
    <text evidence="3 15">Belongs to the peptidase S11 family.</text>
</comment>
<comment type="caution">
    <text evidence="18">The sequence shown here is derived from an EMBL/GenBank/DDBJ whole genome shotgun (WGS) entry which is preliminary data.</text>
</comment>
<dbReference type="OrthoDB" id="9791132at2"/>
<dbReference type="RefSeq" id="WP_052036433.1">
    <property type="nucleotide sequence ID" value="NZ_JMIR01000023.1"/>
</dbReference>
<evidence type="ECO:0000256" key="10">
    <source>
        <dbReference type="ARBA" id="ARBA00022984"/>
    </source>
</evidence>
<comment type="catalytic activity">
    <reaction evidence="12">
        <text>Preferential cleavage: (Ac)2-L-Lys-D-Ala-|-D-Ala. Also transpeptidation of peptidyl-alanyl moieties that are N-acyl substituents of D-alanine.</text>
        <dbReference type="EC" id="3.4.16.4"/>
    </reaction>
</comment>
<dbReference type="GO" id="GO:0071555">
    <property type="term" value="P:cell wall organization"/>
    <property type="evidence" value="ECO:0007669"/>
    <property type="project" value="UniProtKB-KW"/>
</dbReference>
<dbReference type="InterPro" id="IPR018044">
    <property type="entry name" value="Peptidase_S11"/>
</dbReference>
<dbReference type="InterPro" id="IPR012907">
    <property type="entry name" value="Peptidase_S11_C"/>
</dbReference>
<evidence type="ECO:0000256" key="3">
    <source>
        <dbReference type="ARBA" id="ARBA00007164"/>
    </source>
</evidence>
<keyword evidence="7 16" id="KW-0732">Signal</keyword>
<evidence type="ECO:0000256" key="8">
    <source>
        <dbReference type="ARBA" id="ARBA00022801"/>
    </source>
</evidence>
<proteinExistence type="inferred from homology"/>
<evidence type="ECO:0000256" key="11">
    <source>
        <dbReference type="ARBA" id="ARBA00023316"/>
    </source>
</evidence>
<dbReference type="SUPFAM" id="SSF56601">
    <property type="entry name" value="beta-lactamase/transpeptidase-like"/>
    <property type="match status" value="1"/>
</dbReference>
<protein>
    <recommendedName>
        <fullName evidence="4">serine-type D-Ala-D-Ala carboxypeptidase</fullName>
        <ecNumber evidence="4">3.4.16.4</ecNumber>
    </recommendedName>
</protein>
<dbReference type="Gene3D" id="3.40.710.10">
    <property type="entry name" value="DD-peptidase/beta-lactamase superfamily"/>
    <property type="match status" value="1"/>
</dbReference>
<dbReference type="EC" id="3.4.16.4" evidence="4"/>
<evidence type="ECO:0000256" key="15">
    <source>
        <dbReference type="RuleBase" id="RU004016"/>
    </source>
</evidence>
<dbReference type="eggNOG" id="COG1686">
    <property type="taxonomic scope" value="Bacteria"/>
</dbReference>
<keyword evidence="5 18" id="KW-0121">Carboxypeptidase</keyword>
<dbReference type="EMBL" id="JMIR01000023">
    <property type="protein sequence ID" value="KEO82396.1"/>
    <property type="molecule type" value="Genomic_DNA"/>
</dbReference>
<dbReference type="SUPFAM" id="SSF69189">
    <property type="entry name" value="Penicillin-binding protein associated domain"/>
    <property type="match status" value="1"/>
</dbReference>
<dbReference type="GO" id="GO:0009252">
    <property type="term" value="P:peptidoglycan biosynthetic process"/>
    <property type="evidence" value="ECO:0007669"/>
    <property type="project" value="UniProtKB-UniPathway"/>
</dbReference>
<organism evidence="18 19">
    <name type="scientific">Tumebacillus flagellatus</name>
    <dbReference type="NCBI Taxonomy" id="1157490"/>
    <lineage>
        <taxon>Bacteria</taxon>
        <taxon>Bacillati</taxon>
        <taxon>Bacillota</taxon>
        <taxon>Bacilli</taxon>
        <taxon>Bacillales</taxon>
        <taxon>Alicyclobacillaceae</taxon>
        <taxon>Tumebacillus</taxon>
    </lineage>
</organism>
<dbReference type="GO" id="GO:0006508">
    <property type="term" value="P:proteolysis"/>
    <property type="evidence" value="ECO:0007669"/>
    <property type="project" value="UniProtKB-KW"/>
</dbReference>
<feature type="active site" description="Proton acceptor" evidence="13">
    <location>
        <position position="78"/>
    </location>
</feature>
<dbReference type="PRINTS" id="PR00725">
    <property type="entry name" value="DADACBPTASE1"/>
</dbReference>
<sequence>MSLRKFVGRNATALLCATTLMLGSVAPAFADEKQTAKQTNQVELAKQATSAVLMDAATGTVLFEKNSHQKLPPASVTKVMTMLLIMEAVDAGKVKWTDKINTSEYAASMGGSQIFLQPGEQLTLEEMLKGIAIASGNDAAVAVAEHIAGSEEGFVQLMNERAKELGCTDTSFSNVNGLPTENHYTSAHDLALMSRELMKHEEVTKYTGLYQDYLRKESEKPFWLVNTNKLVRFYPGMDGIKTGFTGEARYCLSASAKRDGFRVIAVVMGEPTSPVRNAEVSQLMDYAFANYKSEVLYQKGQEVHEVEIDKGEVPKIKLLAGDTVGILMKKGAKKEEYQKEIVLGEVKAPVKKGQAVGSIVIKQGSTEIAKTDLVAGADCDEAGMWTLFKRTVKSWFTFGG</sequence>
<evidence type="ECO:0000256" key="2">
    <source>
        <dbReference type="ARBA" id="ARBA00004752"/>
    </source>
</evidence>
<dbReference type="InterPro" id="IPR037167">
    <property type="entry name" value="Peptidase_S11_C_sf"/>
</dbReference>
<evidence type="ECO:0000256" key="5">
    <source>
        <dbReference type="ARBA" id="ARBA00022645"/>
    </source>
</evidence>
<evidence type="ECO:0000259" key="17">
    <source>
        <dbReference type="SMART" id="SM00936"/>
    </source>
</evidence>
<comment type="function">
    <text evidence="1">Removes C-terminal D-alanyl residues from sugar-peptide cell wall precursors.</text>
</comment>
<dbReference type="InterPro" id="IPR001967">
    <property type="entry name" value="Peptidase_S11_N"/>
</dbReference>
<feature type="domain" description="Peptidase S11 D-Ala-D-Ala carboxypeptidase A C-terminal" evidence="17">
    <location>
        <begin position="291"/>
        <end position="381"/>
    </location>
</feature>
<feature type="signal peptide" evidence="16">
    <location>
        <begin position="1"/>
        <end position="30"/>
    </location>
</feature>
<dbReference type="GO" id="GO:0008360">
    <property type="term" value="P:regulation of cell shape"/>
    <property type="evidence" value="ECO:0007669"/>
    <property type="project" value="UniProtKB-KW"/>
</dbReference>
<feature type="active site" evidence="13">
    <location>
        <position position="135"/>
    </location>
</feature>
<dbReference type="Pfam" id="PF07943">
    <property type="entry name" value="PBP5_C"/>
    <property type="match status" value="1"/>
</dbReference>
<keyword evidence="6" id="KW-0645">Protease</keyword>
<dbReference type="AlphaFoldDB" id="A0A074LJQ0"/>
<feature type="binding site" evidence="14">
    <location>
        <position position="241"/>
    </location>
    <ligand>
        <name>substrate</name>
    </ligand>
</feature>
<dbReference type="UniPathway" id="UPA00219"/>
<evidence type="ECO:0000256" key="13">
    <source>
        <dbReference type="PIRSR" id="PIRSR618044-1"/>
    </source>
</evidence>
<evidence type="ECO:0000256" key="12">
    <source>
        <dbReference type="ARBA" id="ARBA00034000"/>
    </source>
</evidence>
<keyword evidence="19" id="KW-1185">Reference proteome</keyword>
<reference evidence="18 19" key="1">
    <citation type="journal article" date="2013" name="Int. J. Syst. Evol. Microbiol.">
        <title>Tumebacillus flagellatus sp. nov., an alpha-amylase/pullulanase-producing bacterium isolated from cassava wastewater.</title>
        <authorList>
            <person name="Wang Q."/>
            <person name="Xie N."/>
            <person name="Qin Y."/>
            <person name="Shen N."/>
            <person name="Zhu J."/>
            <person name="Mi H."/>
            <person name="Huang R."/>
        </authorList>
    </citation>
    <scope>NUCLEOTIDE SEQUENCE [LARGE SCALE GENOMIC DNA]</scope>
    <source>
        <strain evidence="18 19">GST4</strain>
    </source>
</reference>
<dbReference type="Pfam" id="PF00768">
    <property type="entry name" value="Peptidase_S11"/>
    <property type="match status" value="1"/>
</dbReference>
<dbReference type="PANTHER" id="PTHR21581">
    <property type="entry name" value="D-ALANYL-D-ALANINE CARBOXYPEPTIDASE"/>
    <property type="match status" value="1"/>
</dbReference>
<dbReference type="InterPro" id="IPR015956">
    <property type="entry name" value="Peniciliin-bd_prot_C_sf"/>
</dbReference>
<gene>
    <name evidence="18" type="ORF">EL26_15850</name>
</gene>
<dbReference type="GO" id="GO:0009002">
    <property type="term" value="F:serine-type D-Ala-D-Ala carboxypeptidase activity"/>
    <property type="evidence" value="ECO:0007669"/>
    <property type="project" value="UniProtKB-EC"/>
</dbReference>
<evidence type="ECO:0000256" key="6">
    <source>
        <dbReference type="ARBA" id="ARBA00022670"/>
    </source>
</evidence>
<keyword evidence="8" id="KW-0378">Hydrolase</keyword>
<dbReference type="Gene3D" id="2.60.410.10">
    <property type="entry name" value="D-Ala-D-Ala carboxypeptidase, C-terminal domain"/>
    <property type="match status" value="1"/>
</dbReference>
<keyword evidence="9" id="KW-0133">Cell shape</keyword>
<dbReference type="SMART" id="SM00936">
    <property type="entry name" value="PBP5_C"/>
    <property type="match status" value="1"/>
</dbReference>
<evidence type="ECO:0000256" key="9">
    <source>
        <dbReference type="ARBA" id="ARBA00022960"/>
    </source>
</evidence>
<evidence type="ECO:0000256" key="4">
    <source>
        <dbReference type="ARBA" id="ARBA00012448"/>
    </source>
</evidence>
<name>A0A074LJQ0_9BACL</name>
<keyword evidence="10" id="KW-0573">Peptidoglycan synthesis</keyword>
<comment type="pathway">
    <text evidence="2">Cell wall biogenesis; peptidoglycan biosynthesis.</text>
</comment>
<dbReference type="Proteomes" id="UP000027931">
    <property type="component" value="Unassembled WGS sequence"/>
</dbReference>
<accession>A0A074LJQ0</accession>
<feature type="chain" id="PRO_5001698307" description="serine-type D-Ala-D-Ala carboxypeptidase" evidence="16">
    <location>
        <begin position="31"/>
        <end position="400"/>
    </location>
</feature>
<evidence type="ECO:0000256" key="7">
    <source>
        <dbReference type="ARBA" id="ARBA00022729"/>
    </source>
</evidence>
<keyword evidence="11" id="KW-0961">Cell wall biogenesis/degradation</keyword>
<evidence type="ECO:0000256" key="1">
    <source>
        <dbReference type="ARBA" id="ARBA00003217"/>
    </source>
</evidence>
<evidence type="ECO:0000313" key="18">
    <source>
        <dbReference type="EMBL" id="KEO82396.1"/>
    </source>
</evidence>
<dbReference type="PANTHER" id="PTHR21581:SF6">
    <property type="entry name" value="TRAFFICKING PROTEIN PARTICLE COMPLEX SUBUNIT 12"/>
    <property type="match status" value="1"/>
</dbReference>